<dbReference type="Pfam" id="PF12350">
    <property type="entry name" value="CTK3_C"/>
    <property type="match status" value="1"/>
</dbReference>
<organism evidence="3 4">
    <name type="scientific">Hyaloscypha hepaticicola</name>
    <dbReference type="NCBI Taxonomy" id="2082293"/>
    <lineage>
        <taxon>Eukaryota</taxon>
        <taxon>Fungi</taxon>
        <taxon>Dikarya</taxon>
        <taxon>Ascomycota</taxon>
        <taxon>Pezizomycotina</taxon>
        <taxon>Leotiomycetes</taxon>
        <taxon>Helotiales</taxon>
        <taxon>Hyaloscyphaceae</taxon>
        <taxon>Hyaloscypha</taxon>
    </lineage>
</organism>
<evidence type="ECO:0000259" key="2">
    <source>
        <dbReference type="PROSITE" id="PS51391"/>
    </source>
</evidence>
<sequence length="257" mass="29329">MDPFEVRIRFTGLLQHLNASLTSANKAAQYALKYRDMDEDLHSCILEQLERNTMNIRANIMYFLEYLCDMAARENHWDYVRMIQRDILRIVDAVAPEDGSGAANVKVVRKVLKALETKTFLLAQTVGEIEECLKERDIAPDTMGMSSPFGPGEDLKNGDGKETSTPTGKKGTATPFGKLDRKQAEQRIEEDRERHKRQRETAWAVSRDEGEFERMWAETADVGEDDFEMWKEEGEERARAAGDWKEEYLAKLGGAAE</sequence>
<dbReference type="GO" id="GO:0045943">
    <property type="term" value="P:positive regulation of transcription by RNA polymerase I"/>
    <property type="evidence" value="ECO:0007669"/>
    <property type="project" value="TreeGrafter"/>
</dbReference>
<dbReference type="Proteomes" id="UP000235672">
    <property type="component" value="Unassembled WGS sequence"/>
</dbReference>
<feature type="domain" description="CID" evidence="2">
    <location>
        <begin position="2"/>
        <end position="137"/>
    </location>
</feature>
<dbReference type="InterPro" id="IPR008942">
    <property type="entry name" value="ENTH_VHS"/>
</dbReference>
<dbReference type="InterPro" id="IPR024638">
    <property type="entry name" value="Ctk3_N"/>
</dbReference>
<feature type="compositionally biased region" description="Basic and acidic residues" evidence="1">
    <location>
        <begin position="153"/>
        <end position="162"/>
    </location>
</feature>
<accession>A0A2J6Q4N1</accession>
<dbReference type="AlphaFoldDB" id="A0A2J6Q4N1"/>
<feature type="compositionally biased region" description="Basic and acidic residues" evidence="1">
    <location>
        <begin position="178"/>
        <end position="193"/>
    </location>
</feature>
<dbReference type="PANTHER" id="PTHR28291:SF1">
    <property type="entry name" value="CTD KINASE SUBUNIT GAMMA"/>
    <property type="match status" value="1"/>
</dbReference>
<dbReference type="InterPro" id="IPR006569">
    <property type="entry name" value="CID_dom"/>
</dbReference>
<keyword evidence="4" id="KW-1185">Reference proteome</keyword>
<dbReference type="OrthoDB" id="21266at2759"/>
<protein>
    <recommendedName>
        <fullName evidence="2">CID domain-containing protein</fullName>
    </recommendedName>
</protein>
<evidence type="ECO:0000256" key="1">
    <source>
        <dbReference type="SAM" id="MobiDB-lite"/>
    </source>
</evidence>
<dbReference type="Gene3D" id="1.25.40.90">
    <property type="match status" value="1"/>
</dbReference>
<dbReference type="PANTHER" id="PTHR28291">
    <property type="entry name" value="CTD KINASE SUBUNIT GAMMA"/>
    <property type="match status" value="1"/>
</dbReference>
<dbReference type="InterPro" id="IPR042326">
    <property type="entry name" value="Ctk3"/>
</dbReference>
<dbReference type="InterPro" id="IPR024637">
    <property type="entry name" value="Ctk3_C"/>
</dbReference>
<proteinExistence type="predicted"/>
<dbReference type="STRING" id="1745343.A0A2J6Q4N1"/>
<dbReference type="PROSITE" id="PS51391">
    <property type="entry name" value="CID"/>
    <property type="match status" value="1"/>
</dbReference>
<name>A0A2J6Q4N1_9HELO</name>
<evidence type="ECO:0000313" key="3">
    <source>
        <dbReference type="EMBL" id="PMD21248.1"/>
    </source>
</evidence>
<reference evidence="3 4" key="1">
    <citation type="submission" date="2016-05" db="EMBL/GenBank/DDBJ databases">
        <title>A degradative enzymes factory behind the ericoid mycorrhizal symbiosis.</title>
        <authorList>
            <consortium name="DOE Joint Genome Institute"/>
            <person name="Martino E."/>
            <person name="Morin E."/>
            <person name="Grelet G."/>
            <person name="Kuo A."/>
            <person name="Kohler A."/>
            <person name="Daghino S."/>
            <person name="Barry K."/>
            <person name="Choi C."/>
            <person name="Cichocki N."/>
            <person name="Clum A."/>
            <person name="Copeland A."/>
            <person name="Hainaut M."/>
            <person name="Haridas S."/>
            <person name="Labutti K."/>
            <person name="Lindquist E."/>
            <person name="Lipzen A."/>
            <person name="Khouja H.-R."/>
            <person name="Murat C."/>
            <person name="Ohm R."/>
            <person name="Olson A."/>
            <person name="Spatafora J."/>
            <person name="Veneault-Fourrey C."/>
            <person name="Henrissat B."/>
            <person name="Grigoriev I."/>
            <person name="Martin F."/>
            <person name="Perotto S."/>
        </authorList>
    </citation>
    <scope>NUCLEOTIDE SEQUENCE [LARGE SCALE GENOMIC DNA]</scope>
    <source>
        <strain evidence="3 4">UAMH 7357</strain>
    </source>
</reference>
<feature type="region of interest" description="Disordered" evidence="1">
    <location>
        <begin position="140"/>
        <end position="202"/>
    </location>
</feature>
<gene>
    <name evidence="3" type="ORF">NA56DRAFT_600530</name>
</gene>
<dbReference type="EMBL" id="KZ613482">
    <property type="protein sequence ID" value="PMD21248.1"/>
    <property type="molecule type" value="Genomic_DNA"/>
</dbReference>
<dbReference type="Pfam" id="PF12243">
    <property type="entry name" value="CTK3"/>
    <property type="match status" value="1"/>
</dbReference>
<dbReference type="FunFam" id="1.25.40.90:FF:000032">
    <property type="entry name" value="CTD kinase subunit gamma"/>
    <property type="match status" value="1"/>
</dbReference>
<dbReference type="GO" id="GO:0032786">
    <property type="term" value="P:positive regulation of DNA-templated transcription, elongation"/>
    <property type="evidence" value="ECO:0007669"/>
    <property type="project" value="InterPro"/>
</dbReference>
<dbReference type="GO" id="GO:0070692">
    <property type="term" value="C:CTDK-1 complex"/>
    <property type="evidence" value="ECO:0007669"/>
    <property type="project" value="InterPro"/>
</dbReference>
<evidence type="ECO:0000313" key="4">
    <source>
        <dbReference type="Proteomes" id="UP000235672"/>
    </source>
</evidence>